<proteinExistence type="inferred from homology"/>
<dbReference type="EnsemblMetazoa" id="G23695.5">
    <property type="protein sequence ID" value="G23695.5:cds"/>
    <property type="gene ID" value="G23695"/>
</dbReference>
<evidence type="ECO:0000313" key="4">
    <source>
        <dbReference type="EnsemblMetazoa" id="G23695.5:cds"/>
    </source>
</evidence>
<name>A0A8W8KJ36_MAGGI</name>
<dbReference type="SUPFAM" id="SSF48264">
    <property type="entry name" value="Cytochrome P450"/>
    <property type="match status" value="1"/>
</dbReference>
<dbReference type="GO" id="GO:0005506">
    <property type="term" value="F:iron ion binding"/>
    <property type="evidence" value="ECO:0007669"/>
    <property type="project" value="InterPro"/>
</dbReference>
<dbReference type="InterPro" id="IPR036396">
    <property type="entry name" value="Cyt_P450_sf"/>
</dbReference>
<evidence type="ECO:0000256" key="2">
    <source>
        <dbReference type="PIRSR" id="PIRSR602401-1"/>
    </source>
</evidence>
<sequence>MIVTTVLYGALLSILVVFLKQVYQFKQWRRLTAQTTMLDSWHPIWGHLHLINDVSDYIRLVTDKIQTSGTKMTSAWMMFFFPVFTVCHPDTAKVLFKSSEPKPKYSLGGSYRMLLPWLGDGLLISDEIFLEKLQKACDSGKSIEIYSQVSLATLDTMLRCSLSYEGHVQEKGDSHPYVQAVRRLGFLSIRRLMNPLLHPNFLFWLSPTGREYKQHNDYVHEFADEIITSRRKSLEKDPNQLQRSKLDFLDILITAKDENGEGLSDLDIRAEVDTFLFEGHDTTASAISWAIYCLAKYPEEQEKIYKEVTSVLDGRSQLSWEDMSRLKYTTMFLKEVMRMHSPVPFISRWLTKPMILDGVEIPENVTVDIFIHCINHHPDVWPDHMEFRPSRFEDYKSQDKDPYTYVPFSAGSRNCIGQNFALNEERVMIGALVKRFKVELVECHVYEEYPEVVMRAKYGIKINVKQR</sequence>
<dbReference type="GO" id="GO:0004497">
    <property type="term" value="F:monooxygenase activity"/>
    <property type="evidence" value="ECO:0007669"/>
    <property type="project" value="UniProtKB-KW"/>
</dbReference>
<accession>A0A8W8KJ36</accession>
<dbReference type="GO" id="GO:0016705">
    <property type="term" value="F:oxidoreductase activity, acting on paired donors, with incorporation or reduction of molecular oxygen"/>
    <property type="evidence" value="ECO:0007669"/>
    <property type="project" value="InterPro"/>
</dbReference>
<dbReference type="GO" id="GO:0020037">
    <property type="term" value="F:heme binding"/>
    <property type="evidence" value="ECO:0007669"/>
    <property type="project" value="InterPro"/>
</dbReference>
<dbReference type="PROSITE" id="PS00086">
    <property type="entry name" value="CYTOCHROME_P450"/>
    <property type="match status" value="1"/>
</dbReference>
<comment type="cofactor">
    <cofactor evidence="2">
        <name>heme</name>
        <dbReference type="ChEBI" id="CHEBI:30413"/>
    </cofactor>
</comment>
<dbReference type="PANTHER" id="PTHR24291:SF201">
    <property type="entry name" value="CYTOCHROME P450, FAMILY 4, SUBFAMILY B, POLYPEPTIDE 7"/>
    <property type="match status" value="1"/>
</dbReference>
<keyword evidence="2 3" id="KW-0408">Iron</keyword>
<dbReference type="Proteomes" id="UP000005408">
    <property type="component" value="Unassembled WGS sequence"/>
</dbReference>
<dbReference type="AlphaFoldDB" id="A0A8W8KJ36"/>
<keyword evidence="2 3" id="KW-0479">Metal-binding</keyword>
<dbReference type="PANTHER" id="PTHR24291">
    <property type="entry name" value="CYTOCHROME P450 FAMILY 4"/>
    <property type="match status" value="1"/>
</dbReference>
<keyword evidence="5" id="KW-1185">Reference proteome</keyword>
<reference evidence="4" key="1">
    <citation type="submission" date="2022-08" db="UniProtKB">
        <authorList>
            <consortium name="EnsemblMetazoa"/>
        </authorList>
    </citation>
    <scope>IDENTIFICATION</scope>
    <source>
        <strain evidence="4">05x7-T-G4-1.051#20</strain>
    </source>
</reference>
<evidence type="ECO:0000313" key="5">
    <source>
        <dbReference type="Proteomes" id="UP000005408"/>
    </source>
</evidence>
<keyword evidence="3" id="KW-0560">Oxidoreductase</keyword>
<evidence type="ECO:0000256" key="3">
    <source>
        <dbReference type="RuleBase" id="RU000461"/>
    </source>
</evidence>
<dbReference type="CDD" id="cd20659">
    <property type="entry name" value="CYP4B_4F-like"/>
    <property type="match status" value="1"/>
</dbReference>
<dbReference type="InterPro" id="IPR017972">
    <property type="entry name" value="Cyt_P450_CS"/>
</dbReference>
<keyword evidence="3" id="KW-0503">Monooxygenase</keyword>
<protein>
    <submittedName>
        <fullName evidence="4">Uncharacterized protein</fullName>
    </submittedName>
</protein>
<evidence type="ECO:0000256" key="1">
    <source>
        <dbReference type="ARBA" id="ARBA00010617"/>
    </source>
</evidence>
<dbReference type="InterPro" id="IPR002401">
    <property type="entry name" value="Cyt_P450_E_grp-I"/>
</dbReference>
<comment type="similarity">
    <text evidence="1 3">Belongs to the cytochrome P450 family.</text>
</comment>
<dbReference type="PRINTS" id="PR00463">
    <property type="entry name" value="EP450I"/>
</dbReference>
<feature type="binding site" description="axial binding residue" evidence="2">
    <location>
        <position position="415"/>
    </location>
    <ligand>
        <name>heme</name>
        <dbReference type="ChEBI" id="CHEBI:30413"/>
    </ligand>
    <ligandPart>
        <name>Fe</name>
        <dbReference type="ChEBI" id="CHEBI:18248"/>
    </ligandPart>
</feature>
<dbReference type="InterPro" id="IPR050196">
    <property type="entry name" value="Cytochrome_P450_Monoox"/>
</dbReference>
<keyword evidence="2 3" id="KW-0349">Heme</keyword>
<dbReference type="InterPro" id="IPR001128">
    <property type="entry name" value="Cyt_P450"/>
</dbReference>
<dbReference type="Gene3D" id="1.10.630.10">
    <property type="entry name" value="Cytochrome P450"/>
    <property type="match status" value="1"/>
</dbReference>
<dbReference type="PRINTS" id="PR00385">
    <property type="entry name" value="P450"/>
</dbReference>
<dbReference type="Pfam" id="PF00067">
    <property type="entry name" value="p450"/>
    <property type="match status" value="1"/>
</dbReference>
<organism evidence="4 5">
    <name type="scientific">Magallana gigas</name>
    <name type="common">Pacific oyster</name>
    <name type="synonym">Crassostrea gigas</name>
    <dbReference type="NCBI Taxonomy" id="29159"/>
    <lineage>
        <taxon>Eukaryota</taxon>
        <taxon>Metazoa</taxon>
        <taxon>Spiralia</taxon>
        <taxon>Lophotrochozoa</taxon>
        <taxon>Mollusca</taxon>
        <taxon>Bivalvia</taxon>
        <taxon>Autobranchia</taxon>
        <taxon>Pteriomorphia</taxon>
        <taxon>Ostreida</taxon>
        <taxon>Ostreoidea</taxon>
        <taxon>Ostreidae</taxon>
        <taxon>Magallana</taxon>
    </lineage>
</organism>